<evidence type="ECO:0000256" key="1">
    <source>
        <dbReference type="SAM" id="MobiDB-lite"/>
    </source>
</evidence>
<feature type="region of interest" description="Disordered" evidence="1">
    <location>
        <begin position="1"/>
        <end position="88"/>
    </location>
</feature>
<organism evidence="2 3">
    <name type="scientific">Collybia nuda</name>
    <dbReference type="NCBI Taxonomy" id="64659"/>
    <lineage>
        <taxon>Eukaryota</taxon>
        <taxon>Fungi</taxon>
        <taxon>Dikarya</taxon>
        <taxon>Basidiomycota</taxon>
        <taxon>Agaricomycotina</taxon>
        <taxon>Agaricomycetes</taxon>
        <taxon>Agaricomycetidae</taxon>
        <taxon>Agaricales</taxon>
        <taxon>Tricholomatineae</taxon>
        <taxon>Clitocybaceae</taxon>
        <taxon>Collybia</taxon>
    </lineage>
</organism>
<comment type="caution">
    <text evidence="2">The sequence shown here is derived from an EMBL/GenBank/DDBJ whole genome shotgun (WGS) entry which is preliminary data.</text>
</comment>
<dbReference type="OrthoDB" id="10261563at2759"/>
<keyword evidence="3" id="KW-1185">Reference proteome</keyword>
<protein>
    <submittedName>
        <fullName evidence="2">Uncharacterized protein</fullName>
    </submittedName>
</protein>
<evidence type="ECO:0000313" key="2">
    <source>
        <dbReference type="EMBL" id="KAF9468990.1"/>
    </source>
</evidence>
<dbReference type="EMBL" id="MU150231">
    <property type="protein sequence ID" value="KAF9468990.1"/>
    <property type="molecule type" value="Genomic_DNA"/>
</dbReference>
<feature type="compositionally biased region" description="Polar residues" evidence="1">
    <location>
        <begin position="1"/>
        <end position="10"/>
    </location>
</feature>
<evidence type="ECO:0000313" key="3">
    <source>
        <dbReference type="Proteomes" id="UP000807353"/>
    </source>
</evidence>
<proteinExistence type="predicted"/>
<reference evidence="2" key="1">
    <citation type="submission" date="2020-11" db="EMBL/GenBank/DDBJ databases">
        <authorList>
            <consortium name="DOE Joint Genome Institute"/>
            <person name="Ahrendt S."/>
            <person name="Riley R."/>
            <person name="Andreopoulos W."/>
            <person name="Labutti K."/>
            <person name="Pangilinan J."/>
            <person name="Ruiz-Duenas F.J."/>
            <person name="Barrasa J.M."/>
            <person name="Sanchez-Garcia M."/>
            <person name="Camarero S."/>
            <person name="Miyauchi S."/>
            <person name="Serrano A."/>
            <person name="Linde D."/>
            <person name="Babiker R."/>
            <person name="Drula E."/>
            <person name="Ayuso-Fernandez I."/>
            <person name="Pacheco R."/>
            <person name="Padilla G."/>
            <person name="Ferreira P."/>
            <person name="Barriuso J."/>
            <person name="Kellner H."/>
            <person name="Castanera R."/>
            <person name="Alfaro M."/>
            <person name="Ramirez L."/>
            <person name="Pisabarro A.G."/>
            <person name="Kuo A."/>
            <person name="Tritt A."/>
            <person name="Lipzen A."/>
            <person name="He G."/>
            <person name="Yan M."/>
            <person name="Ng V."/>
            <person name="Cullen D."/>
            <person name="Martin F."/>
            <person name="Rosso M.-N."/>
            <person name="Henrissat B."/>
            <person name="Hibbett D."/>
            <person name="Martinez A.T."/>
            <person name="Grigoriev I.V."/>
        </authorList>
    </citation>
    <scope>NUCLEOTIDE SEQUENCE</scope>
    <source>
        <strain evidence="2">CBS 247.69</strain>
    </source>
</reference>
<accession>A0A9P5YHZ9</accession>
<name>A0A9P5YHZ9_9AGAR</name>
<dbReference type="Proteomes" id="UP000807353">
    <property type="component" value="Unassembled WGS sequence"/>
</dbReference>
<feature type="compositionally biased region" description="Basic and acidic residues" evidence="1">
    <location>
        <begin position="33"/>
        <end position="45"/>
    </location>
</feature>
<feature type="compositionally biased region" description="Basic and acidic residues" evidence="1">
    <location>
        <begin position="53"/>
        <end position="70"/>
    </location>
</feature>
<gene>
    <name evidence="2" type="ORF">BDZ94DRAFT_1304130</name>
</gene>
<sequence>MTTTQAPNTYTRKRKSKKYDPSASDICSDEASEERTAKRWKKQDDILSSIKVETTESIRQKEKEKKRLEQEPTAVENDEDLDQDKAIGKKDKGKLECVKRKNKEKAWSKKQAAANVGDPRPYEDTATKVERLAIPSTLGSTKKKKRTNKTCFLDPTEDTSLSDQAHKGFLSIRVHTILPTIQMEISQSATELDSQKRIPDAYFPLAVAYLTKVQGGARENLLKHCILSLEPSKVQGSAPETITPDASVTSTIPALPAIDLAKLTRAKALIHDLNVNVVANG</sequence>
<dbReference type="AlphaFoldDB" id="A0A9P5YHZ9"/>